<evidence type="ECO:0000313" key="2">
    <source>
        <dbReference type="Proteomes" id="UP000265566"/>
    </source>
</evidence>
<reference evidence="2" key="1">
    <citation type="journal article" date="2018" name="Nat. Plants">
        <title>Whole-genome landscape of Medicago truncatula symbiotic genes.</title>
        <authorList>
            <person name="Pecrix Y."/>
            <person name="Staton S.E."/>
            <person name="Sallet E."/>
            <person name="Lelandais-Briere C."/>
            <person name="Moreau S."/>
            <person name="Carrere S."/>
            <person name="Blein T."/>
            <person name="Jardinaud M.F."/>
            <person name="Latrasse D."/>
            <person name="Zouine M."/>
            <person name="Zahm M."/>
            <person name="Kreplak J."/>
            <person name="Mayjonade B."/>
            <person name="Satge C."/>
            <person name="Perez M."/>
            <person name="Cauet S."/>
            <person name="Marande W."/>
            <person name="Chantry-Darmon C."/>
            <person name="Lopez-Roques C."/>
            <person name="Bouchez O."/>
            <person name="Berard A."/>
            <person name="Debelle F."/>
            <person name="Munos S."/>
            <person name="Bendahmane A."/>
            <person name="Berges H."/>
            <person name="Niebel A."/>
            <person name="Buitink J."/>
            <person name="Frugier F."/>
            <person name="Benhamed M."/>
            <person name="Crespi M."/>
            <person name="Gouzy J."/>
            <person name="Gamas P."/>
        </authorList>
    </citation>
    <scope>NUCLEOTIDE SEQUENCE [LARGE SCALE GENOMIC DNA]</scope>
    <source>
        <strain evidence="2">cv. Jemalong A17</strain>
    </source>
</reference>
<name>A0A396JBS1_MEDTR</name>
<accession>A0A396JBS1</accession>
<comment type="caution">
    <text evidence="1">The sequence shown here is derived from an EMBL/GenBank/DDBJ whole genome shotgun (WGS) entry which is preliminary data.</text>
</comment>
<gene>
    <name evidence="1" type="ORF">MtrunA17_Chr2g0303651</name>
</gene>
<organism evidence="1 2">
    <name type="scientific">Medicago truncatula</name>
    <name type="common">Barrel medic</name>
    <name type="synonym">Medicago tribuloides</name>
    <dbReference type="NCBI Taxonomy" id="3880"/>
    <lineage>
        <taxon>Eukaryota</taxon>
        <taxon>Viridiplantae</taxon>
        <taxon>Streptophyta</taxon>
        <taxon>Embryophyta</taxon>
        <taxon>Tracheophyta</taxon>
        <taxon>Spermatophyta</taxon>
        <taxon>Magnoliopsida</taxon>
        <taxon>eudicotyledons</taxon>
        <taxon>Gunneridae</taxon>
        <taxon>Pentapetalae</taxon>
        <taxon>rosids</taxon>
        <taxon>fabids</taxon>
        <taxon>Fabales</taxon>
        <taxon>Fabaceae</taxon>
        <taxon>Papilionoideae</taxon>
        <taxon>50 kb inversion clade</taxon>
        <taxon>NPAAA clade</taxon>
        <taxon>Hologalegina</taxon>
        <taxon>IRL clade</taxon>
        <taxon>Trifolieae</taxon>
        <taxon>Medicago</taxon>
    </lineage>
</organism>
<protein>
    <submittedName>
        <fullName evidence="1">Uncharacterized protein</fullName>
    </submittedName>
</protein>
<sequence>MWKADILCHLLPSSMIDIENKVPQIFMISNGLASSCAALIFYSSNTYWQGQVPYLVGKWRFQAWWVGDAGFVECCAHYLGFLTKLTRRIVTGGVQ</sequence>
<proteinExistence type="predicted"/>
<dbReference type="Proteomes" id="UP000265566">
    <property type="component" value="Chromosome 2"/>
</dbReference>
<evidence type="ECO:0000313" key="1">
    <source>
        <dbReference type="EMBL" id="RHN73905.1"/>
    </source>
</evidence>
<dbReference type="AlphaFoldDB" id="A0A396JBS1"/>
<dbReference type="Gramene" id="rna9797">
    <property type="protein sequence ID" value="RHN73905.1"/>
    <property type="gene ID" value="gene9797"/>
</dbReference>
<dbReference type="EMBL" id="PSQE01000002">
    <property type="protein sequence ID" value="RHN73905.1"/>
    <property type="molecule type" value="Genomic_DNA"/>
</dbReference>